<keyword evidence="1" id="KW-0732">Signal</keyword>
<organism evidence="2 3">
    <name type="scientific">Mixta theicola</name>
    <dbReference type="NCBI Taxonomy" id="1458355"/>
    <lineage>
        <taxon>Bacteria</taxon>
        <taxon>Pseudomonadati</taxon>
        <taxon>Pseudomonadota</taxon>
        <taxon>Gammaproteobacteria</taxon>
        <taxon>Enterobacterales</taxon>
        <taxon>Erwiniaceae</taxon>
        <taxon>Mixta</taxon>
    </lineage>
</organism>
<accession>A0A2K1Q5F7</accession>
<name>A0A2K1Q5F7_9GAMM</name>
<evidence type="ECO:0000256" key="1">
    <source>
        <dbReference type="ARBA" id="ARBA00022729"/>
    </source>
</evidence>
<evidence type="ECO:0000313" key="3">
    <source>
        <dbReference type="Proteomes" id="UP000236345"/>
    </source>
</evidence>
<evidence type="ECO:0000313" key="2">
    <source>
        <dbReference type="EMBL" id="PNS10272.1"/>
    </source>
</evidence>
<dbReference type="SUPFAM" id="SSF53850">
    <property type="entry name" value="Periplasmic binding protein-like II"/>
    <property type="match status" value="1"/>
</dbReference>
<dbReference type="Pfam" id="PF01547">
    <property type="entry name" value="SBP_bac_1"/>
    <property type="match status" value="1"/>
</dbReference>
<gene>
    <name evidence="2" type="ORF">COO59_18230</name>
</gene>
<dbReference type="Proteomes" id="UP000236345">
    <property type="component" value="Unassembled WGS sequence"/>
</dbReference>
<comment type="caution">
    <text evidence="2">The sequence shown here is derived from an EMBL/GenBank/DDBJ whole genome shotgun (WGS) entry which is preliminary data.</text>
</comment>
<dbReference type="GO" id="GO:0030313">
    <property type="term" value="C:cell envelope"/>
    <property type="evidence" value="ECO:0007669"/>
    <property type="project" value="UniProtKB-ARBA"/>
</dbReference>
<dbReference type="EMBL" id="NWUO01000018">
    <property type="protein sequence ID" value="PNS10272.1"/>
    <property type="molecule type" value="Genomic_DNA"/>
</dbReference>
<dbReference type="OrthoDB" id="305758at2"/>
<sequence length="445" mass="49714">MQYNKTGKIYNWKLLGFVAFLLILNVYPLAQANNSDDRVVVLTSYAEEVSTRFQAAFERAYPGKRVEILWRHGEDAYYHFIQTGGAGIDVYWTPAPGNFAMLRRDNRLARLDLERKALPRDIGGVLISDPDDYYAAFELAGYGIAYNPDAVKALGLLPPQDWADLAAIPYANKVQMPIPGSVGFAPVLYEAILQGYGWEKGWAILSEIAGNAVFNRTSLPDGKDPVATGEIAARMTMDFFVSVASGTNGSGKISFSYPPRTVYNPAHIAIFAKAPHPETAREFVNFTLSEEGQKLLLHPDIHRLPVRPALYRALPDLAVNPFTRDSFGYNASVGRERRGLVSALFDITLVRFHHRQVALWKTLHMAENAGLGAEPDVQRARELLTTPLLSDSEQKDSVLRQTFAFTEKAEKSTSATRTQIENQWITDLTARMAEARQLLEPYKNR</sequence>
<dbReference type="InterPro" id="IPR006059">
    <property type="entry name" value="SBP"/>
</dbReference>
<dbReference type="AlphaFoldDB" id="A0A2K1Q5F7"/>
<dbReference type="PANTHER" id="PTHR30006">
    <property type="entry name" value="THIAMINE-BINDING PERIPLASMIC PROTEIN-RELATED"/>
    <property type="match status" value="1"/>
</dbReference>
<reference evidence="3" key="1">
    <citation type="submission" date="2017-09" db="EMBL/GenBank/DDBJ databases">
        <authorList>
            <person name="Palmer M."/>
            <person name="Steenkamp E.T."/>
            <person name="Coetzee M.P."/>
            <person name="Avontuur J.R."/>
            <person name="Van Zyl E."/>
            <person name="Chan W.-Y."/>
            <person name="Blom J."/>
            <person name="Venter S.N."/>
        </authorList>
    </citation>
    <scope>NUCLEOTIDE SEQUENCE [LARGE SCALE GENOMIC DNA]</scope>
    <source>
        <strain evidence="3">QC88-366</strain>
    </source>
</reference>
<protein>
    <submittedName>
        <fullName evidence="2">ABC transporter substrate-binding protein</fullName>
    </submittedName>
</protein>
<proteinExistence type="predicted"/>
<keyword evidence="3" id="KW-1185">Reference proteome</keyword>
<dbReference type="RefSeq" id="WP_103061152.1">
    <property type="nucleotide sequence ID" value="NZ_BSOF01000026.1"/>
</dbReference>
<dbReference type="PANTHER" id="PTHR30006:SF24">
    <property type="entry name" value="SLL0237 PROTEIN"/>
    <property type="match status" value="1"/>
</dbReference>
<dbReference type="Gene3D" id="3.40.190.10">
    <property type="entry name" value="Periplasmic binding protein-like II"/>
    <property type="match status" value="2"/>
</dbReference>